<evidence type="ECO:0000313" key="3">
    <source>
        <dbReference type="Proteomes" id="UP000032180"/>
    </source>
</evidence>
<dbReference type="InterPro" id="IPR011676">
    <property type="entry name" value="DUF1618"/>
</dbReference>
<organism evidence="2 3">
    <name type="scientific">Leersia perrieri</name>
    <dbReference type="NCBI Taxonomy" id="77586"/>
    <lineage>
        <taxon>Eukaryota</taxon>
        <taxon>Viridiplantae</taxon>
        <taxon>Streptophyta</taxon>
        <taxon>Embryophyta</taxon>
        <taxon>Tracheophyta</taxon>
        <taxon>Spermatophyta</taxon>
        <taxon>Magnoliopsida</taxon>
        <taxon>Liliopsida</taxon>
        <taxon>Poales</taxon>
        <taxon>Poaceae</taxon>
        <taxon>BOP clade</taxon>
        <taxon>Oryzoideae</taxon>
        <taxon>Oryzeae</taxon>
        <taxon>Oryzinae</taxon>
        <taxon>Leersia</taxon>
    </lineage>
</organism>
<sequence length="337" mass="36551">METPTSPSPATPWAILATIPRDSATDAGADLSLTPAAPPRVTILTVPRRISPDPTTPRNFPSVVASDPSGLLLFSATQGRPTGPLVPVIGGDLATLLCFSSDFGEWAEKDIEYPIPGRPWGSHSVISHQGKLWWVDLTLGLLTCDPFDDMPVLRFVPLPEGKALPCDVFGGGGDEVDKCRWVQVSDGKIRFVEISPGVEPRVRMWTLAEPEAGQWAPEFDVASMRFGSYKKTGLTEKIPVLALVHPKNPDVVYFFLEEHLFGADMRAKRVVECDAYELIEPPSDIVSSRFVLAWELPPALTSGRDAEAHACGRPDLPAVVHSGNVRLTGRKDAQPSS</sequence>
<proteinExistence type="predicted"/>
<evidence type="ECO:0000259" key="1">
    <source>
        <dbReference type="Pfam" id="PF07762"/>
    </source>
</evidence>
<accession>A0A0D9UZ11</accession>
<dbReference type="AlphaFoldDB" id="A0A0D9UZ11"/>
<dbReference type="STRING" id="77586.A0A0D9UZ11"/>
<dbReference type="EnsemblPlants" id="LPERR01G08820.1">
    <property type="protein sequence ID" value="LPERR01G08820.1"/>
    <property type="gene ID" value="LPERR01G08820"/>
</dbReference>
<name>A0A0D9UZ11_9ORYZ</name>
<reference evidence="2 3" key="1">
    <citation type="submission" date="2012-08" db="EMBL/GenBank/DDBJ databases">
        <title>Oryza genome evolution.</title>
        <authorList>
            <person name="Wing R.A."/>
        </authorList>
    </citation>
    <scope>NUCLEOTIDE SEQUENCE</scope>
</reference>
<reference evidence="2" key="3">
    <citation type="submission" date="2015-04" db="UniProtKB">
        <authorList>
            <consortium name="EnsemblPlants"/>
        </authorList>
    </citation>
    <scope>IDENTIFICATION</scope>
</reference>
<feature type="domain" description="DUF1618" evidence="1">
    <location>
        <begin position="134"/>
        <end position="253"/>
    </location>
</feature>
<dbReference type="Gramene" id="LPERR01G08820.1">
    <property type="protein sequence ID" value="LPERR01G08820.1"/>
    <property type="gene ID" value="LPERR01G08820"/>
</dbReference>
<keyword evidence="3" id="KW-1185">Reference proteome</keyword>
<dbReference type="Proteomes" id="UP000032180">
    <property type="component" value="Chromosome 1"/>
</dbReference>
<evidence type="ECO:0000313" key="2">
    <source>
        <dbReference type="EnsemblPlants" id="LPERR01G08820.1"/>
    </source>
</evidence>
<dbReference type="HOGENOM" id="CLU_028076_0_0_1"/>
<dbReference type="Pfam" id="PF07762">
    <property type="entry name" value="DUF1618"/>
    <property type="match status" value="1"/>
</dbReference>
<protein>
    <recommendedName>
        <fullName evidence="1">DUF1618 domain-containing protein</fullName>
    </recommendedName>
</protein>
<dbReference type="PANTHER" id="PTHR33086">
    <property type="entry name" value="OS05G0468200 PROTEIN-RELATED"/>
    <property type="match status" value="1"/>
</dbReference>
<dbReference type="PANTHER" id="PTHR33086:SF51">
    <property type="entry name" value="OS06G0307900 PROTEIN"/>
    <property type="match status" value="1"/>
</dbReference>
<reference evidence="3" key="2">
    <citation type="submission" date="2013-12" db="EMBL/GenBank/DDBJ databases">
        <authorList>
            <person name="Yu Y."/>
            <person name="Lee S."/>
            <person name="de Baynast K."/>
            <person name="Wissotski M."/>
            <person name="Liu L."/>
            <person name="Talag J."/>
            <person name="Goicoechea J."/>
            <person name="Angelova A."/>
            <person name="Jetty R."/>
            <person name="Kudrna D."/>
            <person name="Golser W."/>
            <person name="Rivera L."/>
            <person name="Zhang J."/>
            <person name="Wing R."/>
        </authorList>
    </citation>
    <scope>NUCLEOTIDE SEQUENCE</scope>
</reference>